<dbReference type="InterPro" id="IPR001138">
    <property type="entry name" value="Zn2Cys6_DnaBD"/>
</dbReference>
<keyword evidence="4" id="KW-1185">Reference proteome</keyword>
<dbReference type="STRING" id="913774.A0A0C3H068"/>
<dbReference type="InterPro" id="IPR053175">
    <property type="entry name" value="DHMBA_Reg_Transcription_Factor"/>
</dbReference>
<dbReference type="HOGENOM" id="CLU_042813_0_0_1"/>
<dbReference type="PANTHER" id="PTHR38791:SF1">
    <property type="entry name" value="TRANSCRIPTION FACTOR, PUTATIVE-RELATED"/>
    <property type="match status" value="1"/>
</dbReference>
<proteinExistence type="predicted"/>
<feature type="region of interest" description="Disordered" evidence="2">
    <location>
        <begin position="1"/>
        <end position="22"/>
    </location>
</feature>
<name>A0A0C3H068_OIDMZ</name>
<evidence type="ECO:0000313" key="3">
    <source>
        <dbReference type="EMBL" id="KIM95896.1"/>
    </source>
</evidence>
<evidence type="ECO:0000256" key="1">
    <source>
        <dbReference type="ARBA" id="ARBA00023242"/>
    </source>
</evidence>
<gene>
    <name evidence="3" type="ORF">OIDMADRAFT_148439</name>
</gene>
<dbReference type="InParanoid" id="A0A0C3H068"/>
<dbReference type="PANTHER" id="PTHR38791">
    <property type="entry name" value="ZN(II)2CYS6 TRANSCRIPTION FACTOR (EUROFUNG)-RELATED-RELATED"/>
    <property type="match status" value="1"/>
</dbReference>
<evidence type="ECO:0008006" key="5">
    <source>
        <dbReference type="Google" id="ProtNLM"/>
    </source>
</evidence>
<accession>A0A0C3H068</accession>
<dbReference type="GO" id="GO:0000981">
    <property type="term" value="F:DNA-binding transcription factor activity, RNA polymerase II-specific"/>
    <property type="evidence" value="ECO:0007669"/>
    <property type="project" value="InterPro"/>
</dbReference>
<sequence length="538" mass="60399">MLHVHNSAPATEERGKSPGPPVLKHLARFRPKQTSVCDETKPICQRCTKAKRICIDSSIVKQASFAIHVENSFASGRAKRPRGPRSNIATLSPHFDLQARAVAYYLQYHSQALQDVPNLTRGLSECITIWKASGKLCPMVDLAIASLALVIFSRTQQHPPALTEASSNYYRLLGVAQHRIAQLSFPTLDEPNIESCLLAASLMSRYEGATLSPDKAHPTDIFTSDARWSHYDGVKAILKVWRDNFTQNAPNFIIKQTRRELLRTSLVRNLPLPDWMQDGSLFGEQDLEPEYDRIMVRVVNLHYAVMILQRQNSQLFSEAEHLDTEAQMLDKLLQAWSTNIPGACIYKQHVIPDLNPRPQRYFYSQTVYSFPKPGFASAWCQYFAVCLVINSVRCKIIELRRLDPAIGLCHKQLQDECTARLESMADNLACSIPFCLERIKVDNSSANQPSAILNLNEEVKPYLARLVSWPLLVASTVEGISTMQQRWFRQELSCLGRVTGDGLSECRNVMSNNAQAGAMSFQSAQTSSVRSDESCIGV</sequence>
<reference evidence="4" key="2">
    <citation type="submission" date="2015-01" db="EMBL/GenBank/DDBJ databases">
        <title>Evolutionary Origins and Diversification of the Mycorrhizal Mutualists.</title>
        <authorList>
            <consortium name="DOE Joint Genome Institute"/>
            <consortium name="Mycorrhizal Genomics Consortium"/>
            <person name="Kohler A."/>
            <person name="Kuo A."/>
            <person name="Nagy L.G."/>
            <person name="Floudas D."/>
            <person name="Copeland A."/>
            <person name="Barry K.W."/>
            <person name="Cichocki N."/>
            <person name="Veneault-Fourrey C."/>
            <person name="LaButti K."/>
            <person name="Lindquist E.A."/>
            <person name="Lipzen A."/>
            <person name="Lundell T."/>
            <person name="Morin E."/>
            <person name="Murat C."/>
            <person name="Riley R."/>
            <person name="Ohm R."/>
            <person name="Sun H."/>
            <person name="Tunlid A."/>
            <person name="Henrissat B."/>
            <person name="Grigoriev I.V."/>
            <person name="Hibbett D.S."/>
            <person name="Martin F."/>
        </authorList>
    </citation>
    <scope>NUCLEOTIDE SEQUENCE [LARGE SCALE GENOMIC DNA]</scope>
    <source>
        <strain evidence="4">Zn</strain>
    </source>
</reference>
<dbReference type="CDD" id="cd00067">
    <property type="entry name" value="GAL4"/>
    <property type="match status" value="1"/>
</dbReference>
<reference evidence="3 4" key="1">
    <citation type="submission" date="2014-04" db="EMBL/GenBank/DDBJ databases">
        <authorList>
            <consortium name="DOE Joint Genome Institute"/>
            <person name="Kuo A."/>
            <person name="Martino E."/>
            <person name="Perotto S."/>
            <person name="Kohler A."/>
            <person name="Nagy L.G."/>
            <person name="Floudas D."/>
            <person name="Copeland A."/>
            <person name="Barry K.W."/>
            <person name="Cichocki N."/>
            <person name="Veneault-Fourrey C."/>
            <person name="LaButti K."/>
            <person name="Lindquist E.A."/>
            <person name="Lipzen A."/>
            <person name="Lundell T."/>
            <person name="Morin E."/>
            <person name="Murat C."/>
            <person name="Sun H."/>
            <person name="Tunlid A."/>
            <person name="Henrissat B."/>
            <person name="Grigoriev I.V."/>
            <person name="Hibbett D.S."/>
            <person name="Martin F."/>
            <person name="Nordberg H.P."/>
            <person name="Cantor M.N."/>
            <person name="Hua S.X."/>
        </authorList>
    </citation>
    <scope>NUCLEOTIDE SEQUENCE [LARGE SCALE GENOMIC DNA]</scope>
    <source>
        <strain evidence="3 4">Zn</strain>
    </source>
</reference>
<dbReference type="EMBL" id="KN832885">
    <property type="protein sequence ID" value="KIM95896.1"/>
    <property type="molecule type" value="Genomic_DNA"/>
</dbReference>
<evidence type="ECO:0000313" key="4">
    <source>
        <dbReference type="Proteomes" id="UP000054321"/>
    </source>
</evidence>
<dbReference type="OrthoDB" id="2991872at2759"/>
<evidence type="ECO:0000256" key="2">
    <source>
        <dbReference type="SAM" id="MobiDB-lite"/>
    </source>
</evidence>
<organism evidence="3 4">
    <name type="scientific">Oidiodendron maius (strain Zn)</name>
    <dbReference type="NCBI Taxonomy" id="913774"/>
    <lineage>
        <taxon>Eukaryota</taxon>
        <taxon>Fungi</taxon>
        <taxon>Dikarya</taxon>
        <taxon>Ascomycota</taxon>
        <taxon>Pezizomycotina</taxon>
        <taxon>Leotiomycetes</taxon>
        <taxon>Leotiomycetes incertae sedis</taxon>
        <taxon>Myxotrichaceae</taxon>
        <taxon>Oidiodendron</taxon>
    </lineage>
</organism>
<dbReference type="AlphaFoldDB" id="A0A0C3H068"/>
<dbReference type="Proteomes" id="UP000054321">
    <property type="component" value="Unassembled WGS sequence"/>
</dbReference>
<keyword evidence="1" id="KW-0539">Nucleus</keyword>
<protein>
    <recommendedName>
        <fullName evidence="5">Zn(2)-C6 fungal-type domain-containing protein</fullName>
    </recommendedName>
</protein>
<dbReference type="GO" id="GO:0008270">
    <property type="term" value="F:zinc ion binding"/>
    <property type="evidence" value="ECO:0007669"/>
    <property type="project" value="InterPro"/>
</dbReference>